<dbReference type="OrthoDB" id="6335945at2759"/>
<dbReference type="Proteomes" id="UP000000305">
    <property type="component" value="Unassembled WGS sequence"/>
</dbReference>
<feature type="chain" id="PRO_5003237816" evidence="2">
    <location>
        <begin position="17"/>
        <end position="208"/>
    </location>
</feature>
<accession>E9GWZ6</accession>
<keyword evidence="1" id="KW-1133">Transmembrane helix</keyword>
<feature type="signal peptide" evidence="2">
    <location>
        <begin position="1"/>
        <end position="16"/>
    </location>
</feature>
<dbReference type="AlphaFoldDB" id="E9GWZ6"/>
<keyword evidence="1" id="KW-0472">Membrane</keyword>
<name>E9GWZ6_DAPPU</name>
<protein>
    <submittedName>
        <fullName evidence="3">Uncharacterized protein</fullName>
    </submittedName>
</protein>
<keyword evidence="1" id="KW-0812">Transmembrane</keyword>
<evidence type="ECO:0000256" key="1">
    <source>
        <dbReference type="SAM" id="Phobius"/>
    </source>
</evidence>
<keyword evidence="2" id="KW-0732">Signal</keyword>
<sequence length="208" mass="24053">MHFCVFLILFVASIRCQKPSEHVSRTTLLVEERVRRTFVSSPTAHPSQKNMTLQRGQTEAMSTLIRSFVSWERKWLDLASANSVLEMAGYLVLAVLSTLGIIFTPLIVLINLLFPSLAIVKRKRSVDHDEPHLDFSLPEWMDQMESWVKTHKSAEKRYRCCFYPKEPPGTGSARCFPLLPKYLYPWNNPCPQKNEYRDLTVGKDNKLH</sequence>
<dbReference type="HOGENOM" id="CLU_1322104_0_0_1"/>
<evidence type="ECO:0000313" key="4">
    <source>
        <dbReference type="Proteomes" id="UP000000305"/>
    </source>
</evidence>
<dbReference type="InParanoid" id="E9GWZ6"/>
<evidence type="ECO:0000313" key="3">
    <source>
        <dbReference type="EMBL" id="EFX76025.1"/>
    </source>
</evidence>
<feature type="transmembrane region" description="Helical" evidence="1">
    <location>
        <begin position="87"/>
        <end position="114"/>
    </location>
</feature>
<keyword evidence="4" id="KW-1185">Reference proteome</keyword>
<evidence type="ECO:0000256" key="2">
    <source>
        <dbReference type="SAM" id="SignalP"/>
    </source>
</evidence>
<dbReference type="EMBL" id="GL732571">
    <property type="protein sequence ID" value="EFX76025.1"/>
    <property type="molecule type" value="Genomic_DNA"/>
</dbReference>
<dbReference type="KEGG" id="dpx:DAPPUDRAFT_306338"/>
<organism evidence="3 4">
    <name type="scientific">Daphnia pulex</name>
    <name type="common">Water flea</name>
    <dbReference type="NCBI Taxonomy" id="6669"/>
    <lineage>
        <taxon>Eukaryota</taxon>
        <taxon>Metazoa</taxon>
        <taxon>Ecdysozoa</taxon>
        <taxon>Arthropoda</taxon>
        <taxon>Crustacea</taxon>
        <taxon>Branchiopoda</taxon>
        <taxon>Diplostraca</taxon>
        <taxon>Cladocera</taxon>
        <taxon>Anomopoda</taxon>
        <taxon>Daphniidae</taxon>
        <taxon>Daphnia</taxon>
    </lineage>
</organism>
<reference evidence="3 4" key="1">
    <citation type="journal article" date="2011" name="Science">
        <title>The ecoresponsive genome of Daphnia pulex.</title>
        <authorList>
            <person name="Colbourne J.K."/>
            <person name="Pfrender M.E."/>
            <person name="Gilbert D."/>
            <person name="Thomas W.K."/>
            <person name="Tucker A."/>
            <person name="Oakley T.H."/>
            <person name="Tokishita S."/>
            <person name="Aerts A."/>
            <person name="Arnold G.J."/>
            <person name="Basu M.K."/>
            <person name="Bauer D.J."/>
            <person name="Caceres C.E."/>
            <person name="Carmel L."/>
            <person name="Casola C."/>
            <person name="Choi J.H."/>
            <person name="Detter J.C."/>
            <person name="Dong Q."/>
            <person name="Dusheyko S."/>
            <person name="Eads B.D."/>
            <person name="Frohlich T."/>
            <person name="Geiler-Samerotte K.A."/>
            <person name="Gerlach D."/>
            <person name="Hatcher P."/>
            <person name="Jogdeo S."/>
            <person name="Krijgsveld J."/>
            <person name="Kriventseva E.V."/>
            <person name="Kultz D."/>
            <person name="Laforsch C."/>
            <person name="Lindquist E."/>
            <person name="Lopez J."/>
            <person name="Manak J.R."/>
            <person name="Muller J."/>
            <person name="Pangilinan J."/>
            <person name="Patwardhan R.P."/>
            <person name="Pitluck S."/>
            <person name="Pritham E.J."/>
            <person name="Rechtsteiner A."/>
            <person name="Rho M."/>
            <person name="Rogozin I.B."/>
            <person name="Sakarya O."/>
            <person name="Salamov A."/>
            <person name="Schaack S."/>
            <person name="Shapiro H."/>
            <person name="Shiga Y."/>
            <person name="Skalitzky C."/>
            <person name="Smith Z."/>
            <person name="Souvorov A."/>
            <person name="Sung W."/>
            <person name="Tang Z."/>
            <person name="Tsuchiya D."/>
            <person name="Tu H."/>
            <person name="Vos H."/>
            <person name="Wang M."/>
            <person name="Wolf Y.I."/>
            <person name="Yamagata H."/>
            <person name="Yamada T."/>
            <person name="Ye Y."/>
            <person name="Shaw J.R."/>
            <person name="Andrews J."/>
            <person name="Crease T.J."/>
            <person name="Tang H."/>
            <person name="Lucas S.M."/>
            <person name="Robertson H.M."/>
            <person name="Bork P."/>
            <person name="Koonin E.V."/>
            <person name="Zdobnov E.M."/>
            <person name="Grigoriev I.V."/>
            <person name="Lynch M."/>
            <person name="Boore J.L."/>
        </authorList>
    </citation>
    <scope>NUCLEOTIDE SEQUENCE [LARGE SCALE GENOMIC DNA]</scope>
</reference>
<proteinExistence type="predicted"/>
<gene>
    <name evidence="3" type="ORF">DAPPUDRAFT_306338</name>
</gene>